<gene>
    <name evidence="1" type="ORF">Patl1_19628</name>
</gene>
<sequence>MIGGRRTRLKKKWSS</sequence>
<evidence type="ECO:0000313" key="2">
    <source>
        <dbReference type="Proteomes" id="UP001164250"/>
    </source>
</evidence>
<dbReference type="EMBL" id="CM047898">
    <property type="protein sequence ID" value="KAJ0106282.1"/>
    <property type="molecule type" value="Genomic_DNA"/>
</dbReference>
<dbReference type="Proteomes" id="UP001164250">
    <property type="component" value="Chromosome 2"/>
</dbReference>
<comment type="caution">
    <text evidence="1">The sequence shown here is derived from an EMBL/GenBank/DDBJ whole genome shotgun (WGS) entry which is preliminary data.</text>
</comment>
<keyword evidence="2" id="KW-1185">Reference proteome</keyword>
<reference evidence="2" key="1">
    <citation type="journal article" date="2023" name="G3 (Bethesda)">
        <title>Genome assembly and association tests identify interacting loci associated with vigor, precocity, and sex in interspecific pistachio rootstocks.</title>
        <authorList>
            <person name="Palmer W."/>
            <person name="Jacygrad E."/>
            <person name="Sagayaradj S."/>
            <person name="Cavanaugh K."/>
            <person name="Han R."/>
            <person name="Bertier L."/>
            <person name="Beede B."/>
            <person name="Kafkas S."/>
            <person name="Golino D."/>
            <person name="Preece J."/>
            <person name="Michelmore R."/>
        </authorList>
    </citation>
    <scope>NUCLEOTIDE SEQUENCE [LARGE SCALE GENOMIC DNA]</scope>
</reference>
<name>A0ACC1C2H9_9ROSI</name>
<evidence type="ECO:0000313" key="1">
    <source>
        <dbReference type="EMBL" id="KAJ0106282.1"/>
    </source>
</evidence>
<proteinExistence type="predicted"/>
<protein>
    <submittedName>
        <fullName evidence="1">Uncharacterized protein</fullName>
    </submittedName>
</protein>
<accession>A0ACC1C2H9</accession>
<organism evidence="1 2">
    <name type="scientific">Pistacia atlantica</name>
    <dbReference type="NCBI Taxonomy" id="434234"/>
    <lineage>
        <taxon>Eukaryota</taxon>
        <taxon>Viridiplantae</taxon>
        <taxon>Streptophyta</taxon>
        <taxon>Embryophyta</taxon>
        <taxon>Tracheophyta</taxon>
        <taxon>Spermatophyta</taxon>
        <taxon>Magnoliopsida</taxon>
        <taxon>eudicotyledons</taxon>
        <taxon>Gunneridae</taxon>
        <taxon>Pentapetalae</taxon>
        <taxon>rosids</taxon>
        <taxon>malvids</taxon>
        <taxon>Sapindales</taxon>
        <taxon>Anacardiaceae</taxon>
        <taxon>Pistacia</taxon>
    </lineage>
</organism>